<evidence type="ECO:0000313" key="3">
    <source>
        <dbReference type="Proteomes" id="UP000297938"/>
    </source>
</evidence>
<feature type="transmembrane region" description="Helical" evidence="1">
    <location>
        <begin position="134"/>
        <end position="155"/>
    </location>
</feature>
<protein>
    <submittedName>
        <fullName evidence="2">Uncharacterized protein</fullName>
    </submittedName>
</protein>
<name>A0A7Z8G524_CARDV</name>
<comment type="caution">
    <text evidence="2">The sequence shown here is derived from an EMBL/GenBank/DDBJ whole genome shotgun (WGS) entry which is preliminary data.</text>
</comment>
<organism evidence="2 3">
    <name type="scientific">Carnobacterium divergens</name>
    <name type="common">Lactobacillus divergens</name>
    <dbReference type="NCBI Taxonomy" id="2748"/>
    <lineage>
        <taxon>Bacteria</taxon>
        <taxon>Bacillati</taxon>
        <taxon>Bacillota</taxon>
        <taxon>Bacilli</taxon>
        <taxon>Lactobacillales</taxon>
        <taxon>Carnobacteriaceae</taxon>
        <taxon>Carnobacterium</taxon>
    </lineage>
</organism>
<dbReference type="Proteomes" id="UP000297938">
    <property type="component" value="Unassembled WGS sequence"/>
</dbReference>
<accession>A0A7Z8G524</accession>
<dbReference type="AlphaFoldDB" id="A0A7Z8G524"/>
<reference evidence="2 3" key="1">
    <citation type="journal article" date="2018" name="Int. J. Food Microbiol.">
        <title>Growth of Carnobacterium spp. isolated from chilled vacuum-packaged meat under relevant acidic conditions.</title>
        <authorList>
            <person name="Zhang P."/>
            <person name="Badoni M."/>
            <person name="Ganzle M."/>
            <person name="Yang X."/>
        </authorList>
    </citation>
    <scope>NUCLEOTIDE SEQUENCE [LARGE SCALE GENOMIC DNA]</scope>
    <source>
        <strain evidence="2 3">B2</strain>
    </source>
</reference>
<evidence type="ECO:0000256" key="1">
    <source>
        <dbReference type="SAM" id="Phobius"/>
    </source>
</evidence>
<gene>
    <name evidence="2" type="ORF">CKN69_05595</name>
</gene>
<keyword evidence="1" id="KW-0472">Membrane</keyword>
<evidence type="ECO:0000313" key="2">
    <source>
        <dbReference type="EMBL" id="TFJ27323.1"/>
    </source>
</evidence>
<feature type="transmembrane region" description="Helical" evidence="1">
    <location>
        <begin position="94"/>
        <end position="114"/>
    </location>
</feature>
<proteinExistence type="predicted"/>
<dbReference type="EMBL" id="NRPP01000010">
    <property type="protein sequence ID" value="TFJ27323.1"/>
    <property type="molecule type" value="Genomic_DNA"/>
</dbReference>
<feature type="transmembrane region" description="Helical" evidence="1">
    <location>
        <begin position="47"/>
        <end position="66"/>
    </location>
</feature>
<dbReference type="RefSeq" id="WP_135025915.1">
    <property type="nucleotide sequence ID" value="NZ_NROV01000009.1"/>
</dbReference>
<keyword evidence="1" id="KW-1133">Transmembrane helix</keyword>
<feature type="transmembrane region" description="Helical" evidence="1">
    <location>
        <begin position="167"/>
        <end position="191"/>
    </location>
</feature>
<feature type="transmembrane region" description="Helical" evidence="1">
    <location>
        <begin position="16"/>
        <end position="35"/>
    </location>
</feature>
<sequence>MKASFLFYYQLLKQKWLTILLVQISLNLVSFSLLLSKNGNRGLEHGLVLPILFTLGSLLSCVVQVMKLDTNAKTKTLVSFTPLSEFRKTITKFLIIYMWIVLFVCIQFLFSLIFQTLLTANFDWQSLLYLPQLLLFLCLFATMFSCYILLPFYWLSPLIHSKPFAFLSSLIFALTFLPFSLFNPIMSLLVFPTH</sequence>
<keyword evidence="1" id="KW-0812">Transmembrane</keyword>